<comment type="subcellular location">
    <subcellularLocation>
        <location evidence="2">Cytoplasm</location>
    </subcellularLocation>
</comment>
<dbReference type="InterPro" id="IPR015946">
    <property type="entry name" value="KH_dom-like_a/b"/>
</dbReference>
<dbReference type="HAMAP" id="MF_00003">
    <property type="entry name" value="RbfA"/>
    <property type="match status" value="1"/>
</dbReference>
<keyword evidence="2" id="KW-0963">Cytoplasm</keyword>
<evidence type="ECO:0000313" key="4">
    <source>
        <dbReference type="Proteomes" id="UP000005926"/>
    </source>
</evidence>
<dbReference type="InterPro" id="IPR023799">
    <property type="entry name" value="RbfA_dom_sf"/>
</dbReference>
<dbReference type="InterPro" id="IPR020053">
    <property type="entry name" value="Ribosome-bd_factorA_CS"/>
</dbReference>
<dbReference type="GO" id="GO:0030490">
    <property type="term" value="P:maturation of SSU-rRNA"/>
    <property type="evidence" value="ECO:0007669"/>
    <property type="project" value="UniProtKB-UniRule"/>
</dbReference>
<dbReference type="SUPFAM" id="SSF89919">
    <property type="entry name" value="Ribosome-binding factor A, RbfA"/>
    <property type="match status" value="1"/>
</dbReference>
<dbReference type="EMBL" id="ACKZ01000011">
    <property type="protein sequence ID" value="EEW37802.1"/>
    <property type="molecule type" value="Genomic_DNA"/>
</dbReference>
<dbReference type="HOGENOM" id="CLU_089475_3_0_9"/>
<name>C8NEU8_9LACT</name>
<proteinExistence type="inferred from homology"/>
<evidence type="ECO:0000256" key="2">
    <source>
        <dbReference type="HAMAP-Rule" id="MF_00003"/>
    </source>
</evidence>
<comment type="subunit">
    <text evidence="2">Monomer. Binds 30S ribosomal subunits, but not 50S ribosomal subunits or 70S ribosomes.</text>
</comment>
<organism evidence="3 4">
    <name type="scientific">Granulicatella adiacens ATCC 49175</name>
    <dbReference type="NCBI Taxonomy" id="638301"/>
    <lineage>
        <taxon>Bacteria</taxon>
        <taxon>Bacillati</taxon>
        <taxon>Bacillota</taxon>
        <taxon>Bacilli</taxon>
        <taxon>Lactobacillales</taxon>
        <taxon>Carnobacteriaceae</taxon>
        <taxon>Granulicatella</taxon>
    </lineage>
</organism>
<accession>C8NEU8</accession>
<dbReference type="PANTHER" id="PTHR33515:SF1">
    <property type="entry name" value="RIBOSOME-BINDING FACTOR A, CHLOROPLASTIC-RELATED"/>
    <property type="match status" value="1"/>
</dbReference>
<dbReference type="NCBIfam" id="TIGR00082">
    <property type="entry name" value="rbfA"/>
    <property type="match status" value="1"/>
</dbReference>
<sequence>MANFRVGRVSQEILREVNDILSKKVRDPRVQEITITEVEVTGDLQIATIYYTTLHKLASERQATERGLEKSKGLIRRELGKRLSLYKTPELIFKRDESVDYGNHIDELLKSIQEQDEQR</sequence>
<comment type="similarity">
    <text evidence="2">Belongs to the RbfA family.</text>
</comment>
<protein>
    <recommendedName>
        <fullName evidence="2">Ribosome-binding factor A</fullName>
    </recommendedName>
</protein>
<comment type="function">
    <text evidence="2">One of several proteins that assist in the late maturation steps of the functional core of the 30S ribosomal subunit. Associates with free 30S ribosomal subunits (but not with 30S subunits that are part of 70S ribosomes or polysomes). Required for efficient processing of 16S rRNA. May interact with the 5'-terminal helix region of 16S rRNA.</text>
</comment>
<comment type="caution">
    <text evidence="3">The sequence shown here is derived from an EMBL/GenBank/DDBJ whole genome shotgun (WGS) entry which is preliminary data.</text>
</comment>
<dbReference type="eggNOG" id="COG0858">
    <property type="taxonomic scope" value="Bacteria"/>
</dbReference>
<dbReference type="AlphaFoldDB" id="C8NEU8"/>
<dbReference type="GO" id="GO:0005829">
    <property type="term" value="C:cytosol"/>
    <property type="evidence" value="ECO:0007669"/>
    <property type="project" value="TreeGrafter"/>
</dbReference>
<keyword evidence="1 2" id="KW-0690">Ribosome biogenesis</keyword>
<dbReference type="PROSITE" id="PS01319">
    <property type="entry name" value="RBFA"/>
    <property type="match status" value="1"/>
</dbReference>
<reference evidence="3 4" key="1">
    <citation type="submission" date="2009-08" db="EMBL/GenBank/DDBJ databases">
        <authorList>
            <person name="Muzny D."/>
            <person name="Qin X."/>
            <person name="Deng J."/>
            <person name="Jiang H."/>
            <person name="Liu Y."/>
            <person name="Qu J."/>
            <person name="Song X.-Z."/>
            <person name="Zhang L."/>
            <person name="Thornton R."/>
            <person name="Coyle M."/>
            <person name="Francisco L."/>
            <person name="Jackson L."/>
            <person name="Javaid M."/>
            <person name="Korchina V."/>
            <person name="Kovar C."/>
            <person name="Mata R."/>
            <person name="Mathew T."/>
            <person name="Ngo R."/>
            <person name="Nguyen L."/>
            <person name="Nguyen N."/>
            <person name="Okwuonu G."/>
            <person name="Ongeri F."/>
            <person name="Pham C."/>
            <person name="Simmons D."/>
            <person name="Wilczek-Boney K."/>
            <person name="Hale W."/>
            <person name="Jakkamsetti A."/>
            <person name="Pham P."/>
            <person name="Ruth R."/>
            <person name="San Lucas F."/>
            <person name="Warren J."/>
            <person name="Zhang J."/>
            <person name="Zhao Z."/>
            <person name="Zhou C."/>
            <person name="Zhu D."/>
            <person name="Lee S."/>
            <person name="Bess C."/>
            <person name="Blankenburg K."/>
            <person name="Forbes L."/>
            <person name="Fu Q."/>
            <person name="Gubbala S."/>
            <person name="Hirani K."/>
            <person name="Jayaseelan J.C."/>
            <person name="Lara F."/>
            <person name="Munidasa M."/>
            <person name="Palculict T."/>
            <person name="Patil S."/>
            <person name="Pu L.-L."/>
            <person name="Saada N."/>
            <person name="Tang L."/>
            <person name="Weissenberger G."/>
            <person name="Zhu Y."/>
            <person name="Hemphill L."/>
            <person name="Shang Y."/>
            <person name="Youmans B."/>
            <person name="Ayvaz T."/>
            <person name="Ross M."/>
            <person name="Santibanez J."/>
            <person name="Aqrawi P."/>
            <person name="Gross S."/>
            <person name="Joshi V."/>
            <person name="Fowler G."/>
            <person name="Nazareth L."/>
            <person name="Reid J."/>
            <person name="Worley K."/>
            <person name="Petrosino J."/>
            <person name="Highlander S."/>
            <person name="Gibbs R."/>
        </authorList>
    </citation>
    <scope>NUCLEOTIDE SEQUENCE [LARGE SCALE GENOMIC DNA]</scope>
    <source>
        <strain evidence="3 4">ATCC 49175</strain>
    </source>
</reference>
<dbReference type="PANTHER" id="PTHR33515">
    <property type="entry name" value="RIBOSOME-BINDING FACTOR A, CHLOROPLASTIC-RELATED"/>
    <property type="match status" value="1"/>
</dbReference>
<dbReference type="Proteomes" id="UP000005926">
    <property type="component" value="Unassembled WGS sequence"/>
</dbReference>
<dbReference type="InterPro" id="IPR000238">
    <property type="entry name" value="RbfA"/>
</dbReference>
<dbReference type="GeneID" id="78413225"/>
<keyword evidence="4" id="KW-1185">Reference proteome</keyword>
<evidence type="ECO:0000313" key="3">
    <source>
        <dbReference type="EMBL" id="EEW37802.1"/>
    </source>
</evidence>
<dbReference type="STRING" id="638301.HMPREF0444_0443"/>
<dbReference type="Gene3D" id="3.30.300.20">
    <property type="match status" value="1"/>
</dbReference>
<dbReference type="Pfam" id="PF02033">
    <property type="entry name" value="RBFA"/>
    <property type="match status" value="1"/>
</dbReference>
<evidence type="ECO:0000256" key="1">
    <source>
        <dbReference type="ARBA" id="ARBA00022517"/>
    </source>
</evidence>
<gene>
    <name evidence="2 3" type="primary">rbfA</name>
    <name evidence="3" type="ORF">HMPREF0444_0443</name>
</gene>
<dbReference type="GO" id="GO:0043024">
    <property type="term" value="F:ribosomal small subunit binding"/>
    <property type="evidence" value="ECO:0007669"/>
    <property type="project" value="TreeGrafter"/>
</dbReference>
<dbReference type="RefSeq" id="WP_005605552.1">
    <property type="nucleotide sequence ID" value="NZ_CP102283.1"/>
</dbReference>